<dbReference type="EMBL" id="CAFBPO010000008">
    <property type="protein sequence ID" value="CAB5020924.1"/>
    <property type="molecule type" value="Genomic_DNA"/>
</dbReference>
<dbReference type="InterPro" id="IPR023214">
    <property type="entry name" value="HAD_sf"/>
</dbReference>
<evidence type="ECO:0000313" key="4">
    <source>
        <dbReference type="EMBL" id="CAB4757086.1"/>
    </source>
</evidence>
<dbReference type="GO" id="GO:0046872">
    <property type="term" value="F:metal ion binding"/>
    <property type="evidence" value="ECO:0007669"/>
    <property type="project" value="UniProtKB-KW"/>
</dbReference>
<protein>
    <submittedName>
        <fullName evidence="6">Unannotated protein</fullName>
    </submittedName>
</protein>
<dbReference type="PANTHER" id="PTHR46193:SF9">
    <property type="entry name" value="HALOACID DEHALOGENASE-LIKE HYDROLASE DOMAIN-CONTAINING PROTEIN SGPP"/>
    <property type="match status" value="1"/>
</dbReference>
<dbReference type="InterPro" id="IPR041492">
    <property type="entry name" value="HAD_2"/>
</dbReference>
<comment type="cofactor">
    <cofactor evidence="1">
        <name>Mg(2+)</name>
        <dbReference type="ChEBI" id="CHEBI:18420"/>
    </cofactor>
</comment>
<dbReference type="SFLD" id="SFLDG01129">
    <property type="entry name" value="C1.5:_HAD__Beta-PGM__Phosphata"/>
    <property type="match status" value="1"/>
</dbReference>
<dbReference type="Pfam" id="PF13419">
    <property type="entry name" value="HAD_2"/>
    <property type="match status" value="1"/>
</dbReference>
<dbReference type="GO" id="GO:0003824">
    <property type="term" value="F:catalytic activity"/>
    <property type="evidence" value="ECO:0007669"/>
    <property type="project" value="UniProtKB-ARBA"/>
</dbReference>
<keyword evidence="2" id="KW-0479">Metal-binding</keyword>
<dbReference type="AlphaFoldDB" id="A0A6J7R2F9"/>
<dbReference type="InterPro" id="IPR051600">
    <property type="entry name" value="Beta-PGM-like"/>
</dbReference>
<dbReference type="InterPro" id="IPR006439">
    <property type="entry name" value="HAD-SF_hydro_IA"/>
</dbReference>
<evidence type="ECO:0000313" key="5">
    <source>
        <dbReference type="EMBL" id="CAB4989310.1"/>
    </source>
</evidence>
<reference evidence="6" key="1">
    <citation type="submission" date="2020-05" db="EMBL/GenBank/DDBJ databases">
        <authorList>
            <person name="Chiriac C."/>
            <person name="Salcher M."/>
            <person name="Ghai R."/>
            <person name="Kavagutti S V."/>
        </authorList>
    </citation>
    <scope>NUCLEOTIDE SEQUENCE</scope>
</reference>
<dbReference type="SFLD" id="SFLDS00003">
    <property type="entry name" value="Haloacid_Dehalogenase"/>
    <property type="match status" value="1"/>
</dbReference>
<dbReference type="SFLD" id="SFLDG01135">
    <property type="entry name" value="C1.5.6:_HAD__Beta-PGM__Phospha"/>
    <property type="match status" value="1"/>
</dbReference>
<keyword evidence="3" id="KW-0460">Magnesium</keyword>
<dbReference type="EMBL" id="CAEZZH010000009">
    <property type="protein sequence ID" value="CAB4757086.1"/>
    <property type="molecule type" value="Genomic_DNA"/>
</dbReference>
<evidence type="ECO:0000313" key="6">
    <source>
        <dbReference type="EMBL" id="CAB5020924.1"/>
    </source>
</evidence>
<evidence type="ECO:0000313" key="7">
    <source>
        <dbReference type="EMBL" id="CAB5073570.1"/>
    </source>
</evidence>
<dbReference type="Gene3D" id="1.10.150.240">
    <property type="entry name" value="Putative phosphatase, domain 2"/>
    <property type="match status" value="1"/>
</dbReference>
<dbReference type="InterPro" id="IPR023198">
    <property type="entry name" value="PGP-like_dom2"/>
</dbReference>
<evidence type="ECO:0000256" key="1">
    <source>
        <dbReference type="ARBA" id="ARBA00001946"/>
    </source>
</evidence>
<accession>A0A6J7R2F9</accession>
<evidence type="ECO:0000256" key="3">
    <source>
        <dbReference type="ARBA" id="ARBA00022842"/>
    </source>
</evidence>
<dbReference type="InterPro" id="IPR036412">
    <property type="entry name" value="HAD-like_sf"/>
</dbReference>
<dbReference type="EMBL" id="CAFBQY010000008">
    <property type="protein sequence ID" value="CAB5073570.1"/>
    <property type="molecule type" value="Genomic_DNA"/>
</dbReference>
<proteinExistence type="predicted"/>
<name>A0A6J7R2F9_9ZZZZ</name>
<gene>
    <name evidence="4" type="ORF">UFOPK2850_00845</name>
    <name evidence="5" type="ORF">UFOPK3982_01042</name>
    <name evidence="6" type="ORF">UFOPK4120_00845</name>
    <name evidence="7" type="ORF">UFOPK4404_00890</name>
</gene>
<dbReference type="NCBIfam" id="TIGR01509">
    <property type="entry name" value="HAD-SF-IA-v3"/>
    <property type="match status" value="1"/>
</dbReference>
<dbReference type="Gene3D" id="3.40.50.1000">
    <property type="entry name" value="HAD superfamily/HAD-like"/>
    <property type="match status" value="1"/>
</dbReference>
<evidence type="ECO:0000256" key="2">
    <source>
        <dbReference type="ARBA" id="ARBA00022723"/>
    </source>
</evidence>
<dbReference type="EMBL" id="CAFBOO010000008">
    <property type="protein sequence ID" value="CAB4989310.1"/>
    <property type="molecule type" value="Genomic_DNA"/>
</dbReference>
<sequence>MSEIKAVLFDMDGVLIDAQEWHYEALNEVLQIFGYEITREMHEDRYDGLSTSKKLQMLTNEVGLPEHIHGMINRIKQDRTLRIAAQKCFPNVSHQVLVSKLKYKNIKVGVVTNSIRQTTEFMLTYAGLLDSLDVLVTNQDVSEPKPNPECYLIAMEKLGVSPLETVIVEDSPYGIMAAKASGATVVTVKSVDEVTLDLLHGVVPGILQ</sequence>
<organism evidence="6">
    <name type="scientific">freshwater metagenome</name>
    <dbReference type="NCBI Taxonomy" id="449393"/>
    <lineage>
        <taxon>unclassified sequences</taxon>
        <taxon>metagenomes</taxon>
        <taxon>ecological metagenomes</taxon>
    </lineage>
</organism>
<dbReference type="SUPFAM" id="SSF56784">
    <property type="entry name" value="HAD-like"/>
    <property type="match status" value="1"/>
</dbReference>
<dbReference type="PANTHER" id="PTHR46193">
    <property type="entry name" value="6-PHOSPHOGLUCONATE PHOSPHATASE"/>
    <property type="match status" value="1"/>
</dbReference>